<proteinExistence type="predicted"/>
<evidence type="ECO:0000256" key="1">
    <source>
        <dbReference type="ARBA" id="ARBA00023015"/>
    </source>
</evidence>
<dbReference type="Gene3D" id="2.60.120.10">
    <property type="entry name" value="Jelly Rolls"/>
    <property type="match status" value="1"/>
</dbReference>
<evidence type="ECO:0000313" key="6">
    <source>
        <dbReference type="Proteomes" id="UP001529380"/>
    </source>
</evidence>
<evidence type="ECO:0000256" key="2">
    <source>
        <dbReference type="ARBA" id="ARBA00023125"/>
    </source>
</evidence>
<comment type="caution">
    <text evidence="5">The sequence shown here is derived from an EMBL/GenBank/DDBJ whole genome shotgun (WGS) entry which is preliminary data.</text>
</comment>
<evidence type="ECO:0000313" key="5">
    <source>
        <dbReference type="EMBL" id="MDM8199868.1"/>
    </source>
</evidence>
<keyword evidence="1" id="KW-0805">Transcription regulation</keyword>
<dbReference type="PROSITE" id="PS00041">
    <property type="entry name" value="HTH_ARAC_FAMILY_1"/>
    <property type="match status" value="1"/>
</dbReference>
<reference evidence="5 6" key="1">
    <citation type="submission" date="2023-06" db="EMBL/GenBank/DDBJ databases">
        <title>Identification and characterization of horizontal gene transfer across gut microbiota members of farm animals based on homology search.</title>
        <authorList>
            <person name="Schwarzerova J."/>
            <person name="Nykrynova M."/>
            <person name="Jureckova K."/>
            <person name="Cejkova D."/>
            <person name="Rychlik I."/>
        </authorList>
    </citation>
    <scope>NUCLEOTIDE SEQUENCE [LARGE SCALE GENOMIC DNA]</scope>
    <source>
        <strain evidence="5 6">ET340</strain>
    </source>
</reference>
<dbReference type="PANTHER" id="PTHR43280">
    <property type="entry name" value="ARAC-FAMILY TRANSCRIPTIONAL REGULATOR"/>
    <property type="match status" value="1"/>
</dbReference>
<dbReference type="SMART" id="SM00342">
    <property type="entry name" value="HTH_ARAC"/>
    <property type="match status" value="1"/>
</dbReference>
<dbReference type="PROSITE" id="PS01124">
    <property type="entry name" value="HTH_ARAC_FAMILY_2"/>
    <property type="match status" value="1"/>
</dbReference>
<dbReference type="SUPFAM" id="SSF51215">
    <property type="entry name" value="Regulatory protein AraC"/>
    <property type="match status" value="1"/>
</dbReference>
<dbReference type="Pfam" id="PF02311">
    <property type="entry name" value="AraC_binding"/>
    <property type="match status" value="1"/>
</dbReference>
<dbReference type="SUPFAM" id="SSF46689">
    <property type="entry name" value="Homeodomain-like"/>
    <property type="match status" value="2"/>
</dbReference>
<dbReference type="PANTHER" id="PTHR43280:SF2">
    <property type="entry name" value="HTH-TYPE TRANSCRIPTIONAL REGULATOR EXSA"/>
    <property type="match status" value="1"/>
</dbReference>
<dbReference type="InterPro" id="IPR037923">
    <property type="entry name" value="HTH-like"/>
</dbReference>
<organism evidence="5 6">
    <name type="scientific">Allofournierella massiliensis</name>
    <dbReference type="NCBI Taxonomy" id="1650663"/>
    <lineage>
        <taxon>Bacteria</taxon>
        <taxon>Bacillati</taxon>
        <taxon>Bacillota</taxon>
        <taxon>Clostridia</taxon>
        <taxon>Eubacteriales</taxon>
        <taxon>Oscillospiraceae</taxon>
        <taxon>Allofournierella</taxon>
    </lineage>
</organism>
<gene>
    <name evidence="5" type="ORF">QUW08_00890</name>
</gene>
<evidence type="ECO:0000256" key="3">
    <source>
        <dbReference type="ARBA" id="ARBA00023163"/>
    </source>
</evidence>
<dbReference type="EMBL" id="JAUDCL010000001">
    <property type="protein sequence ID" value="MDM8199868.1"/>
    <property type="molecule type" value="Genomic_DNA"/>
</dbReference>
<dbReference type="InterPro" id="IPR009057">
    <property type="entry name" value="Homeodomain-like_sf"/>
</dbReference>
<keyword evidence="2" id="KW-0238">DNA-binding</keyword>
<name>A0ABT7UNG3_9FIRM</name>
<evidence type="ECO:0000259" key="4">
    <source>
        <dbReference type="PROSITE" id="PS01124"/>
    </source>
</evidence>
<dbReference type="InterPro" id="IPR018060">
    <property type="entry name" value="HTH_AraC"/>
</dbReference>
<dbReference type="RefSeq" id="WP_289598571.1">
    <property type="nucleotide sequence ID" value="NZ_JAUDCL010000001.1"/>
</dbReference>
<feature type="domain" description="HTH araC/xylS-type" evidence="4">
    <location>
        <begin position="174"/>
        <end position="272"/>
    </location>
</feature>
<dbReference type="InterPro" id="IPR014710">
    <property type="entry name" value="RmlC-like_jellyroll"/>
</dbReference>
<dbReference type="PRINTS" id="PR00032">
    <property type="entry name" value="HTHARAC"/>
</dbReference>
<sequence>MITHHFDIEPKQPCQLPSAQLLHASIHHGALSPRCDVHSHIFTELLYVLQGSGWIEVDGQRVELQTGDVLVLNPQCPHHGIQPEREPFSTLSLDLCCSCCVGGQGAGWLQLTGRETALLEPYLRLFLQELQSRRDYFEPACHQLTALLMLQINRICPLTQNNTSSSRKSAMECARVRQYIDEHYAKSITLDQLARYAGLNKYYLVHVFNREMGCSPISYLIERRISESKRLLAATRIPVQQISRQLGFSSPSYFSQSFRRATGVSPAEFRRQALSMSTQPTE</sequence>
<dbReference type="InterPro" id="IPR018062">
    <property type="entry name" value="HTH_AraC-typ_CS"/>
</dbReference>
<protein>
    <submittedName>
        <fullName evidence="5">AraC family transcriptional regulator</fullName>
    </submittedName>
</protein>
<dbReference type="InterPro" id="IPR020449">
    <property type="entry name" value="Tscrpt_reg_AraC-type_HTH"/>
</dbReference>
<keyword evidence="3" id="KW-0804">Transcription</keyword>
<dbReference type="Pfam" id="PF12833">
    <property type="entry name" value="HTH_18"/>
    <property type="match status" value="1"/>
</dbReference>
<accession>A0ABT7UNG3</accession>
<keyword evidence="6" id="KW-1185">Reference proteome</keyword>
<dbReference type="Proteomes" id="UP001529380">
    <property type="component" value="Unassembled WGS sequence"/>
</dbReference>
<dbReference type="Gene3D" id="1.10.10.60">
    <property type="entry name" value="Homeodomain-like"/>
    <property type="match status" value="2"/>
</dbReference>
<dbReference type="InterPro" id="IPR003313">
    <property type="entry name" value="AraC-bd"/>
</dbReference>